<protein>
    <submittedName>
        <fullName evidence="1">Uncharacterized protein</fullName>
    </submittedName>
</protein>
<reference evidence="2" key="2">
    <citation type="submission" date="2023-07" db="EMBL/GenBank/DDBJ databases">
        <title>Duganella aceri sp. nov., isolated from tree sap.</title>
        <authorList>
            <person name="Kim I.S."/>
        </authorList>
    </citation>
    <scope>NUCLEOTIDE SEQUENCE [LARGE SCALE GENOMIC DNA]</scope>
    <source>
        <strain evidence="2">SAP-35</strain>
    </source>
</reference>
<dbReference type="EMBL" id="JAADJT010000004">
    <property type="protein sequence ID" value="NGZ84745.1"/>
    <property type="molecule type" value="Genomic_DNA"/>
</dbReference>
<sequence>MNDTDAALMYMQQRYYDPVLADANNGVNFNRHILIRMRVVMFSPIKKF</sequence>
<accession>A0ABX0FJJ0</accession>
<proteinExistence type="predicted"/>
<dbReference type="RefSeq" id="WP_166102240.1">
    <property type="nucleotide sequence ID" value="NZ_JAADJT010000004.1"/>
</dbReference>
<organism evidence="1 2">
    <name type="scientific">Duganella aceris</name>
    <dbReference type="NCBI Taxonomy" id="2703883"/>
    <lineage>
        <taxon>Bacteria</taxon>
        <taxon>Pseudomonadati</taxon>
        <taxon>Pseudomonadota</taxon>
        <taxon>Betaproteobacteria</taxon>
        <taxon>Burkholderiales</taxon>
        <taxon>Oxalobacteraceae</taxon>
        <taxon>Telluria group</taxon>
        <taxon>Duganella</taxon>
    </lineage>
</organism>
<keyword evidence="2" id="KW-1185">Reference proteome</keyword>
<dbReference type="Proteomes" id="UP000666369">
    <property type="component" value="Unassembled WGS sequence"/>
</dbReference>
<reference evidence="1 2" key="1">
    <citation type="submission" date="2020-01" db="EMBL/GenBank/DDBJ databases">
        <authorList>
            <person name="Lee S.D."/>
        </authorList>
    </citation>
    <scope>NUCLEOTIDE SEQUENCE [LARGE SCALE GENOMIC DNA]</scope>
    <source>
        <strain evidence="1 2">SAP-35</strain>
    </source>
</reference>
<evidence type="ECO:0000313" key="1">
    <source>
        <dbReference type="EMBL" id="NGZ84745.1"/>
    </source>
</evidence>
<gene>
    <name evidence="1" type="ORF">GW587_10800</name>
</gene>
<evidence type="ECO:0000313" key="2">
    <source>
        <dbReference type="Proteomes" id="UP000666369"/>
    </source>
</evidence>
<comment type="caution">
    <text evidence="1">The sequence shown here is derived from an EMBL/GenBank/DDBJ whole genome shotgun (WGS) entry which is preliminary data.</text>
</comment>
<name>A0ABX0FJJ0_9BURK</name>